<evidence type="ECO:0000259" key="4">
    <source>
        <dbReference type="PROSITE" id="PS50995"/>
    </source>
</evidence>
<evidence type="ECO:0000256" key="2">
    <source>
        <dbReference type="ARBA" id="ARBA00023125"/>
    </source>
</evidence>
<organism evidence="5 6">
    <name type="scientific">Paenibacillus gyeongsangnamensis</name>
    <dbReference type="NCBI Taxonomy" id="3388067"/>
    <lineage>
        <taxon>Bacteria</taxon>
        <taxon>Bacillati</taxon>
        <taxon>Bacillota</taxon>
        <taxon>Bacilli</taxon>
        <taxon>Bacillales</taxon>
        <taxon>Paenibacillaceae</taxon>
        <taxon>Paenibacillus</taxon>
    </lineage>
</organism>
<comment type="caution">
    <text evidence="5">The sequence shown here is derived from an EMBL/GenBank/DDBJ whole genome shotgun (WGS) entry which is preliminary data.</text>
</comment>
<dbReference type="PANTHER" id="PTHR42756">
    <property type="entry name" value="TRANSCRIPTIONAL REGULATOR, MARR"/>
    <property type="match status" value="1"/>
</dbReference>
<evidence type="ECO:0000256" key="3">
    <source>
        <dbReference type="ARBA" id="ARBA00023163"/>
    </source>
</evidence>
<feature type="domain" description="HTH marR-type" evidence="4">
    <location>
        <begin position="1"/>
        <end position="137"/>
    </location>
</feature>
<dbReference type="PRINTS" id="PR00598">
    <property type="entry name" value="HTHMARR"/>
</dbReference>
<dbReference type="InterPro" id="IPR000835">
    <property type="entry name" value="HTH_MarR-typ"/>
</dbReference>
<keyword evidence="6" id="KW-1185">Reference proteome</keyword>
<protein>
    <submittedName>
        <fullName evidence="5">MarR family transcriptional regulator</fullName>
    </submittedName>
</protein>
<keyword evidence="2" id="KW-0238">DNA-binding</keyword>
<dbReference type="RefSeq" id="WP_269883470.1">
    <property type="nucleotide sequence ID" value="NZ_JAQAGZ010000014.1"/>
</dbReference>
<dbReference type="Proteomes" id="UP001527882">
    <property type="component" value="Unassembled WGS sequence"/>
</dbReference>
<name>A0ABT4QDI9_9BACL</name>
<dbReference type="SUPFAM" id="SSF46785">
    <property type="entry name" value="Winged helix' DNA-binding domain"/>
    <property type="match status" value="1"/>
</dbReference>
<gene>
    <name evidence="5" type="ORF">O9H85_21460</name>
</gene>
<keyword evidence="1" id="KW-0805">Transcription regulation</keyword>
<proteinExistence type="predicted"/>
<dbReference type="EMBL" id="JAQAGZ010000014">
    <property type="protein sequence ID" value="MCZ8514943.1"/>
    <property type="molecule type" value="Genomic_DNA"/>
</dbReference>
<dbReference type="InterPro" id="IPR036388">
    <property type="entry name" value="WH-like_DNA-bd_sf"/>
</dbReference>
<dbReference type="PROSITE" id="PS50995">
    <property type="entry name" value="HTH_MARR_2"/>
    <property type="match status" value="1"/>
</dbReference>
<keyword evidence="3" id="KW-0804">Transcription</keyword>
<accession>A0ABT4QDI9</accession>
<dbReference type="PANTHER" id="PTHR42756:SF2">
    <property type="entry name" value="MARR FAMILY REGULATORY PROTEIN"/>
    <property type="match status" value="1"/>
</dbReference>
<dbReference type="Pfam" id="PF12802">
    <property type="entry name" value="MarR_2"/>
    <property type="match status" value="1"/>
</dbReference>
<evidence type="ECO:0000256" key="1">
    <source>
        <dbReference type="ARBA" id="ARBA00023015"/>
    </source>
</evidence>
<evidence type="ECO:0000313" key="6">
    <source>
        <dbReference type="Proteomes" id="UP001527882"/>
    </source>
</evidence>
<dbReference type="InterPro" id="IPR036390">
    <property type="entry name" value="WH_DNA-bd_sf"/>
</dbReference>
<evidence type="ECO:0000313" key="5">
    <source>
        <dbReference type="EMBL" id="MCZ8514943.1"/>
    </source>
</evidence>
<reference evidence="5 6" key="1">
    <citation type="submission" date="2022-12" db="EMBL/GenBank/DDBJ databases">
        <title>Draft genome sequence of Paenibacillus sp. dW9.</title>
        <authorList>
            <person name="Choi E.-W."/>
            <person name="Kim D.-U."/>
        </authorList>
    </citation>
    <scope>NUCLEOTIDE SEQUENCE [LARGE SCALE GENOMIC DNA]</scope>
    <source>
        <strain evidence="6">dW9</strain>
    </source>
</reference>
<dbReference type="Gene3D" id="1.10.10.10">
    <property type="entry name" value="Winged helix-like DNA-binding domain superfamily/Winged helix DNA-binding domain"/>
    <property type="match status" value="1"/>
</dbReference>
<dbReference type="PROSITE" id="PS01117">
    <property type="entry name" value="HTH_MARR_1"/>
    <property type="match status" value="1"/>
</dbReference>
<dbReference type="InterPro" id="IPR023187">
    <property type="entry name" value="Tscrpt_reg_MarR-type_CS"/>
</dbReference>
<dbReference type="SMART" id="SM00347">
    <property type="entry name" value="HTH_MARR"/>
    <property type="match status" value="1"/>
</dbReference>
<sequence>MIDQKYTIPRWMSLIYRCGQMYIGERLKNYEIGKGQHIFLNALYKEDGLSQEELSSYLRIDKGTTAKALKKLEALGYVTRQVRDEDRRSYRVFLTDKALGIKDQVRGVLMDWRHILTYGFTEEEKESALQLLERMGSNVTRFIEDGTAQDLTKD</sequence>